<dbReference type="Proteomes" id="UP000466442">
    <property type="component" value="Unassembled WGS sequence"/>
</dbReference>
<protein>
    <submittedName>
        <fullName evidence="1">Uncharacterized protein</fullName>
    </submittedName>
</protein>
<dbReference type="EMBL" id="WIXP02000006">
    <property type="protein sequence ID" value="KAF6209668.1"/>
    <property type="molecule type" value="Genomic_DNA"/>
</dbReference>
<keyword evidence="2" id="KW-1185">Reference proteome</keyword>
<comment type="caution">
    <text evidence="1">The sequence shown here is derived from an EMBL/GenBank/DDBJ whole genome shotgun (WGS) entry which is preliminary data.</text>
</comment>
<evidence type="ECO:0000313" key="1">
    <source>
        <dbReference type="EMBL" id="KAF6209668.1"/>
    </source>
</evidence>
<proteinExistence type="predicted"/>
<sequence length="35" mass="4047">KCASLKHGYILGRVTFNKSVIFWYVGFLFGIRIPD</sequence>
<name>A0A6A4JRJ1_APOLU</name>
<feature type="non-terminal residue" evidence="1">
    <location>
        <position position="1"/>
    </location>
</feature>
<gene>
    <name evidence="1" type="ORF">GE061_015417</name>
</gene>
<organism evidence="1 2">
    <name type="scientific">Apolygus lucorum</name>
    <name type="common">Small green plant bug</name>
    <name type="synonym">Lygocoris lucorum</name>
    <dbReference type="NCBI Taxonomy" id="248454"/>
    <lineage>
        <taxon>Eukaryota</taxon>
        <taxon>Metazoa</taxon>
        <taxon>Ecdysozoa</taxon>
        <taxon>Arthropoda</taxon>
        <taxon>Hexapoda</taxon>
        <taxon>Insecta</taxon>
        <taxon>Pterygota</taxon>
        <taxon>Neoptera</taxon>
        <taxon>Paraneoptera</taxon>
        <taxon>Hemiptera</taxon>
        <taxon>Heteroptera</taxon>
        <taxon>Panheteroptera</taxon>
        <taxon>Cimicomorpha</taxon>
        <taxon>Miridae</taxon>
        <taxon>Mirini</taxon>
        <taxon>Apolygus</taxon>
    </lineage>
</organism>
<accession>A0A6A4JRJ1</accession>
<reference evidence="1" key="1">
    <citation type="journal article" date="2021" name="Mol. Ecol. Resour.">
        <title>Apolygus lucorum genome provides insights into omnivorousness and mesophyll feeding.</title>
        <authorList>
            <person name="Liu Y."/>
            <person name="Liu H."/>
            <person name="Wang H."/>
            <person name="Huang T."/>
            <person name="Liu B."/>
            <person name="Yang B."/>
            <person name="Yin L."/>
            <person name="Li B."/>
            <person name="Zhang Y."/>
            <person name="Zhang S."/>
            <person name="Jiang F."/>
            <person name="Zhang X."/>
            <person name="Ren Y."/>
            <person name="Wang B."/>
            <person name="Wang S."/>
            <person name="Lu Y."/>
            <person name="Wu K."/>
            <person name="Fan W."/>
            <person name="Wang G."/>
        </authorList>
    </citation>
    <scope>NUCLEOTIDE SEQUENCE</scope>
    <source>
        <strain evidence="1">12Hb</strain>
    </source>
</reference>
<dbReference type="AlphaFoldDB" id="A0A6A4JRJ1"/>
<evidence type="ECO:0000313" key="2">
    <source>
        <dbReference type="Proteomes" id="UP000466442"/>
    </source>
</evidence>